<comment type="caution">
    <text evidence="1">The sequence shown here is derived from an EMBL/GenBank/DDBJ whole genome shotgun (WGS) entry which is preliminary data.</text>
</comment>
<dbReference type="Pfam" id="PF05521">
    <property type="entry name" value="Phage_HCP"/>
    <property type="match status" value="1"/>
</dbReference>
<protein>
    <submittedName>
        <fullName evidence="1">Phage head closure protein</fullName>
    </submittedName>
</protein>
<dbReference type="NCBIfam" id="TIGR01563">
    <property type="entry name" value="gp16_SPP1"/>
    <property type="match status" value="1"/>
</dbReference>
<proteinExistence type="predicted"/>
<reference evidence="1" key="1">
    <citation type="submission" date="2024-02" db="EMBL/GenBank/DDBJ databases">
        <title>Genome sequences of strain Gemmobacter sp. JM10B15.</title>
        <authorList>
            <person name="Zhang M."/>
        </authorList>
    </citation>
    <scope>NUCLEOTIDE SEQUENCE</scope>
    <source>
        <strain evidence="1">JM10B15</strain>
    </source>
</reference>
<dbReference type="InterPro" id="IPR008767">
    <property type="entry name" value="Phage_SPP1_head-tail_adaptor"/>
</dbReference>
<name>A0ABU8BS44_9RHOB</name>
<dbReference type="Proteomes" id="UP001431963">
    <property type="component" value="Unassembled WGS sequence"/>
</dbReference>
<dbReference type="InterPro" id="IPR038666">
    <property type="entry name" value="SSP1_head-tail_sf"/>
</dbReference>
<dbReference type="Gene3D" id="2.40.10.270">
    <property type="entry name" value="Bacteriophage SPP1 head-tail adaptor protein"/>
    <property type="match status" value="1"/>
</dbReference>
<evidence type="ECO:0000313" key="1">
    <source>
        <dbReference type="EMBL" id="MEH7827110.1"/>
    </source>
</evidence>
<organism evidence="1 2">
    <name type="scientific">Gemmobacter denitrificans</name>
    <dbReference type="NCBI Taxonomy" id="3123040"/>
    <lineage>
        <taxon>Bacteria</taxon>
        <taxon>Pseudomonadati</taxon>
        <taxon>Pseudomonadota</taxon>
        <taxon>Alphaproteobacteria</taxon>
        <taxon>Rhodobacterales</taxon>
        <taxon>Paracoccaceae</taxon>
        <taxon>Gemmobacter</taxon>
    </lineage>
</organism>
<sequence>MNAGRLRERVTIQRQTSGDDGYGNTVTGWADHMTVWADVRETPGKERVDAGRVEASKTATIRIRASSDSRALTEADRVSARGKVWNIRSVVEVGNDRAMLDLLCEAGAAS</sequence>
<evidence type="ECO:0000313" key="2">
    <source>
        <dbReference type="Proteomes" id="UP001431963"/>
    </source>
</evidence>
<keyword evidence="2" id="KW-1185">Reference proteome</keyword>
<accession>A0ABU8BS44</accession>
<dbReference type="RefSeq" id="WP_335419295.1">
    <property type="nucleotide sequence ID" value="NZ_JBALHR010000001.1"/>
</dbReference>
<gene>
    <name evidence="1" type="ORF">V6590_03040</name>
</gene>
<dbReference type="EMBL" id="JBALHR010000001">
    <property type="protein sequence ID" value="MEH7827110.1"/>
    <property type="molecule type" value="Genomic_DNA"/>
</dbReference>